<dbReference type="SUPFAM" id="SSF161098">
    <property type="entry name" value="MetI-like"/>
    <property type="match status" value="1"/>
</dbReference>
<dbReference type="RefSeq" id="WP_377493228.1">
    <property type="nucleotide sequence ID" value="NZ_JBHMDO010000017.1"/>
</dbReference>
<dbReference type="Pfam" id="PF00528">
    <property type="entry name" value="BPD_transp_1"/>
    <property type="match status" value="1"/>
</dbReference>
<evidence type="ECO:0000256" key="8">
    <source>
        <dbReference type="SAM" id="MobiDB-lite"/>
    </source>
</evidence>
<feature type="compositionally biased region" description="Polar residues" evidence="8">
    <location>
        <begin position="1"/>
        <end position="13"/>
    </location>
</feature>
<dbReference type="PROSITE" id="PS50928">
    <property type="entry name" value="ABC_TM1"/>
    <property type="match status" value="1"/>
</dbReference>
<feature type="region of interest" description="Disordered" evidence="8">
    <location>
        <begin position="1"/>
        <end position="27"/>
    </location>
</feature>
<evidence type="ECO:0000256" key="1">
    <source>
        <dbReference type="ARBA" id="ARBA00004651"/>
    </source>
</evidence>
<gene>
    <name evidence="10" type="ORF">ACFFSY_09695</name>
</gene>
<comment type="similarity">
    <text evidence="7">Belongs to the binding-protein-dependent transport system permease family.</text>
</comment>
<dbReference type="InterPro" id="IPR035906">
    <property type="entry name" value="MetI-like_sf"/>
</dbReference>
<evidence type="ECO:0000256" key="4">
    <source>
        <dbReference type="ARBA" id="ARBA00022692"/>
    </source>
</evidence>
<evidence type="ECO:0000313" key="11">
    <source>
        <dbReference type="Proteomes" id="UP001589747"/>
    </source>
</evidence>
<accession>A0ABV5KLV0</accession>
<evidence type="ECO:0000256" key="7">
    <source>
        <dbReference type="RuleBase" id="RU363032"/>
    </source>
</evidence>
<evidence type="ECO:0000256" key="3">
    <source>
        <dbReference type="ARBA" id="ARBA00022475"/>
    </source>
</evidence>
<dbReference type="CDD" id="cd06261">
    <property type="entry name" value="TM_PBP2"/>
    <property type="match status" value="1"/>
</dbReference>
<protein>
    <submittedName>
        <fullName evidence="10">ABC transporter permease</fullName>
    </submittedName>
</protein>
<dbReference type="InterPro" id="IPR050809">
    <property type="entry name" value="UgpAE/MalFG_permease"/>
</dbReference>
<dbReference type="Gene3D" id="1.10.3720.10">
    <property type="entry name" value="MetI-like"/>
    <property type="match status" value="1"/>
</dbReference>
<reference evidence="10 11" key="1">
    <citation type="submission" date="2024-09" db="EMBL/GenBank/DDBJ databases">
        <authorList>
            <person name="Sun Q."/>
            <person name="Mori K."/>
        </authorList>
    </citation>
    <scope>NUCLEOTIDE SEQUENCE [LARGE SCALE GENOMIC DNA]</scope>
    <source>
        <strain evidence="10 11">TISTR 2452</strain>
    </source>
</reference>
<organism evidence="10 11">
    <name type="scientific">Paenibacillus aurantiacus</name>
    <dbReference type="NCBI Taxonomy" id="1936118"/>
    <lineage>
        <taxon>Bacteria</taxon>
        <taxon>Bacillati</taxon>
        <taxon>Bacillota</taxon>
        <taxon>Bacilli</taxon>
        <taxon>Bacillales</taxon>
        <taxon>Paenibacillaceae</taxon>
        <taxon>Paenibacillus</taxon>
    </lineage>
</organism>
<dbReference type="InterPro" id="IPR000515">
    <property type="entry name" value="MetI-like"/>
</dbReference>
<dbReference type="PANTHER" id="PTHR43227">
    <property type="entry name" value="BLL4140 PROTEIN"/>
    <property type="match status" value="1"/>
</dbReference>
<keyword evidence="2 7" id="KW-0813">Transport</keyword>
<keyword evidence="5 7" id="KW-1133">Transmembrane helix</keyword>
<name>A0ABV5KLV0_9BACL</name>
<dbReference type="EMBL" id="JBHMDO010000017">
    <property type="protein sequence ID" value="MFB9326184.1"/>
    <property type="molecule type" value="Genomic_DNA"/>
</dbReference>
<dbReference type="PANTHER" id="PTHR43227:SF11">
    <property type="entry name" value="BLL4140 PROTEIN"/>
    <property type="match status" value="1"/>
</dbReference>
<feature type="transmembrane region" description="Helical" evidence="7">
    <location>
        <begin position="244"/>
        <end position="264"/>
    </location>
</feature>
<feature type="transmembrane region" description="Helical" evidence="7">
    <location>
        <begin position="41"/>
        <end position="69"/>
    </location>
</feature>
<evidence type="ECO:0000256" key="6">
    <source>
        <dbReference type="ARBA" id="ARBA00023136"/>
    </source>
</evidence>
<keyword evidence="11" id="KW-1185">Reference proteome</keyword>
<evidence type="ECO:0000256" key="2">
    <source>
        <dbReference type="ARBA" id="ARBA00022448"/>
    </source>
</evidence>
<feature type="domain" description="ABC transmembrane type-1" evidence="9">
    <location>
        <begin position="102"/>
        <end position="317"/>
    </location>
</feature>
<evidence type="ECO:0000313" key="10">
    <source>
        <dbReference type="EMBL" id="MFB9326184.1"/>
    </source>
</evidence>
<feature type="transmembrane region" description="Helical" evidence="7">
    <location>
        <begin position="148"/>
        <end position="172"/>
    </location>
</feature>
<comment type="subcellular location">
    <subcellularLocation>
        <location evidence="1 7">Cell membrane</location>
        <topology evidence="1 7">Multi-pass membrane protein</topology>
    </subcellularLocation>
</comment>
<comment type="caution">
    <text evidence="10">The sequence shown here is derived from an EMBL/GenBank/DDBJ whole genome shotgun (WGS) entry which is preliminary data.</text>
</comment>
<evidence type="ECO:0000259" key="9">
    <source>
        <dbReference type="PROSITE" id="PS50928"/>
    </source>
</evidence>
<keyword evidence="3" id="KW-1003">Cell membrane</keyword>
<sequence>MESIQELQQPGSQTAATKPTRPTKPKFKRSALIRKDVKKNWFAYLLAVPVLAWFIIFCYGPMWGVLIAFKDFKPLLGFAQSDWVGFKHFIDFFQGPYFWRVVKNTLLLNVWGIVFGFTAPIILALLLNEIRDGRFKKTVQTITYMPHFISLVVVCGMIHIFTADEGVVTQLLQLITGKDYTSLLGYSDFFRAIYTFSGIWQSIGWESIIYLAAMSTIDPALYEAAEMDGIGRLRKMWHITLPQISPVITILFIFAIGGLMSSGYEKIILLYNPLTYDTADVIASYVYRRGLREASLSYSTAVGLLSAVVNFGLLWATNKMAKRHSDVSLW</sequence>
<proteinExistence type="inferred from homology"/>
<dbReference type="Proteomes" id="UP001589747">
    <property type="component" value="Unassembled WGS sequence"/>
</dbReference>
<keyword evidence="6 7" id="KW-0472">Membrane</keyword>
<feature type="transmembrane region" description="Helical" evidence="7">
    <location>
        <begin position="192"/>
        <end position="213"/>
    </location>
</feature>
<feature type="transmembrane region" description="Helical" evidence="7">
    <location>
        <begin position="296"/>
        <end position="316"/>
    </location>
</feature>
<feature type="transmembrane region" description="Helical" evidence="7">
    <location>
        <begin position="106"/>
        <end position="127"/>
    </location>
</feature>
<keyword evidence="4 7" id="KW-0812">Transmembrane</keyword>
<evidence type="ECO:0000256" key="5">
    <source>
        <dbReference type="ARBA" id="ARBA00022989"/>
    </source>
</evidence>